<keyword evidence="1" id="KW-0347">Helicase</keyword>
<dbReference type="PANTHER" id="PTHR10492:SF96">
    <property type="entry name" value="ATP-DEPENDENT DNA HELICASE"/>
    <property type="match status" value="1"/>
</dbReference>
<comment type="cofactor">
    <cofactor evidence="1">
        <name>Mg(2+)</name>
        <dbReference type="ChEBI" id="CHEBI:18420"/>
    </cofactor>
</comment>
<keyword evidence="1" id="KW-0234">DNA repair</keyword>
<keyword evidence="1" id="KW-0233">DNA recombination</keyword>
<keyword evidence="7" id="KW-1185">Reference proteome</keyword>
<dbReference type="EMBL" id="NBSK02000009">
    <property type="protein sequence ID" value="KAJ0188347.1"/>
    <property type="molecule type" value="Genomic_DNA"/>
</dbReference>
<evidence type="ECO:0000259" key="3">
    <source>
        <dbReference type="Pfam" id="PF05699"/>
    </source>
</evidence>
<dbReference type="GO" id="GO:0046983">
    <property type="term" value="F:protein dimerization activity"/>
    <property type="evidence" value="ECO:0007669"/>
    <property type="project" value="InterPro"/>
</dbReference>
<protein>
    <recommendedName>
        <fullName evidence="1">ATP-dependent DNA helicase</fullName>
        <ecNumber evidence="1">5.6.2.3</ecNumber>
    </recommendedName>
</protein>
<dbReference type="Pfam" id="PF05970">
    <property type="entry name" value="PIF1"/>
    <property type="match status" value="1"/>
</dbReference>
<accession>A0A9R1UJ22</accession>
<dbReference type="Gene3D" id="3.40.50.300">
    <property type="entry name" value="P-loop containing nucleotide triphosphate hydrolases"/>
    <property type="match status" value="1"/>
</dbReference>
<evidence type="ECO:0000256" key="1">
    <source>
        <dbReference type="RuleBase" id="RU363044"/>
    </source>
</evidence>
<dbReference type="GO" id="GO:0043139">
    <property type="term" value="F:5'-3' DNA helicase activity"/>
    <property type="evidence" value="ECO:0007669"/>
    <property type="project" value="UniProtKB-EC"/>
</dbReference>
<comment type="caution">
    <text evidence="6">The sequence shown here is derived from an EMBL/GenBank/DDBJ whole genome shotgun (WGS) entry which is preliminary data.</text>
</comment>
<dbReference type="AlphaFoldDB" id="A0A9R1UJ22"/>
<dbReference type="GO" id="GO:0016787">
    <property type="term" value="F:hydrolase activity"/>
    <property type="evidence" value="ECO:0007669"/>
    <property type="project" value="UniProtKB-KW"/>
</dbReference>
<dbReference type="GO" id="GO:0006310">
    <property type="term" value="P:DNA recombination"/>
    <property type="evidence" value="ECO:0007669"/>
    <property type="project" value="UniProtKB-KW"/>
</dbReference>
<dbReference type="Pfam" id="PF05699">
    <property type="entry name" value="Dimer_Tnp_hAT"/>
    <property type="match status" value="1"/>
</dbReference>
<evidence type="ECO:0000256" key="2">
    <source>
        <dbReference type="SAM" id="MobiDB-lite"/>
    </source>
</evidence>
<evidence type="ECO:0000313" key="7">
    <source>
        <dbReference type="Proteomes" id="UP000235145"/>
    </source>
</evidence>
<feature type="compositionally biased region" description="Polar residues" evidence="2">
    <location>
        <begin position="220"/>
        <end position="229"/>
    </location>
</feature>
<dbReference type="GO" id="GO:0005524">
    <property type="term" value="F:ATP binding"/>
    <property type="evidence" value="ECO:0007669"/>
    <property type="project" value="UniProtKB-KW"/>
</dbReference>
<keyword evidence="1" id="KW-0378">Hydrolase</keyword>
<evidence type="ECO:0000313" key="6">
    <source>
        <dbReference type="EMBL" id="KAJ0188347.1"/>
    </source>
</evidence>
<dbReference type="InterPro" id="IPR010285">
    <property type="entry name" value="DNA_helicase_pif1-like_DEAD"/>
</dbReference>
<reference evidence="6 7" key="1">
    <citation type="journal article" date="2017" name="Nat. Commun.">
        <title>Genome assembly with in vitro proximity ligation data and whole-genome triplication in lettuce.</title>
        <authorList>
            <person name="Reyes-Chin-Wo S."/>
            <person name="Wang Z."/>
            <person name="Yang X."/>
            <person name="Kozik A."/>
            <person name="Arikit S."/>
            <person name="Song C."/>
            <person name="Xia L."/>
            <person name="Froenicke L."/>
            <person name="Lavelle D.O."/>
            <person name="Truco M.J."/>
            <person name="Xia R."/>
            <person name="Zhu S."/>
            <person name="Xu C."/>
            <person name="Xu H."/>
            <person name="Xu X."/>
            <person name="Cox K."/>
            <person name="Korf I."/>
            <person name="Meyers B.C."/>
            <person name="Michelmore R.W."/>
        </authorList>
    </citation>
    <scope>NUCLEOTIDE SEQUENCE [LARGE SCALE GENOMIC DNA]</scope>
    <source>
        <strain evidence="7">cv. Salinas</strain>
        <tissue evidence="6">Seedlings</tissue>
    </source>
</reference>
<comment type="catalytic activity">
    <reaction evidence="1">
        <text>ATP + H2O = ADP + phosphate + H(+)</text>
        <dbReference type="Rhea" id="RHEA:13065"/>
        <dbReference type="ChEBI" id="CHEBI:15377"/>
        <dbReference type="ChEBI" id="CHEBI:15378"/>
        <dbReference type="ChEBI" id="CHEBI:30616"/>
        <dbReference type="ChEBI" id="CHEBI:43474"/>
        <dbReference type="ChEBI" id="CHEBI:456216"/>
        <dbReference type="EC" id="5.6.2.3"/>
    </reaction>
</comment>
<dbReference type="Pfam" id="PF21530">
    <property type="entry name" value="Pif1_2B_dom"/>
    <property type="match status" value="1"/>
</dbReference>
<dbReference type="GO" id="GO:0000723">
    <property type="term" value="P:telomere maintenance"/>
    <property type="evidence" value="ECO:0007669"/>
    <property type="project" value="InterPro"/>
</dbReference>
<feature type="domain" description="HAT C-terminal dimerisation" evidence="3">
    <location>
        <begin position="446"/>
        <end position="486"/>
    </location>
</feature>
<name>A0A9R1UJ22_LACSA</name>
<sequence>MRCLDILLSSAPQCLVTFYIFNPYECHCLMIWISDALQDKHHLLPISSFTTNVFKIVDPFQMYIIADLYTIEFQKRGLPHCHTLLWVSTKDRIKIASDVDKYITVELSDPINEAELYDTITTCMIHGPCGPLNQKAPCMKEGKCSKHFPKPFLHATFFDTEGYIVVNGYVVPYNKRLCSRFRAHINVEYCGWSMMIKYLFKYISKGADRVRYNIQKQGTSDASVSSAPTGSHDRSGNDDCRPINEVQFFLDGQYICPHEILTVHEENMQQLVFNGDSSIPEVLSNPYASTTTLLRWFESNSRDPQGHDLTYLDYPKSYKWDKSSKSWDRRAALYLYTRLLESCSTYGCYCVTKKDVHYLKICVLLLAGSVLTVGDTGDRPRPTTRGGPKILEYILQKAENKLIFIRLHRDKDTRFQSSKYLIFKVQTFKVLLHYQIYDIPNDINSAVEILEFVKVVDCYPNTFIAYNIMLTIPVTVASAERSFSKLNFGPALVVGTVYPTFGAACNALRLIGDDVEWLTCFTEASTWANASQLRSLFCHLLLFCEISSPLLLWNTTCDRMKDDYLHTLRAELPNKTVTFAAGIVEQQLLHDLDDTLRSAIPSKSMADFGLPVPSVDHNDLLPKLNRDQLSTYNKVIASIENKKQALIFVYGHGGTRKTFLWTNILSYLRSIRKIALAVAASGIASLLLPSGTATHSRFKIPIDLNDKKSCDIKKRTFLGDLMQRTTLIIWDEAPTSDRRCFEFLDRSLRDVLDCDEKPFGGISVLLGGDFLLTLPFLPKSTRSEIIALSLPSSYLWTYFIIYFLHTNMRLESSNTIPHTSMTLSDFGTWFLAIGNGHIGVPDKDDPRDSSWIQIPSSLLISPSPNSLQTLIDFVYGDDTLNQPTASHLSARAIVCPTNDSADEINAHVLRMVTTAARVYNNTDTMQPNGKHTSDLEGISIEYLNQLSFPGIPPHELLLKVDCLIMLLRNINQKEGLCNGTQMIVSQLLL</sequence>
<dbReference type="InterPro" id="IPR008906">
    <property type="entry name" value="HATC_C_dom"/>
</dbReference>
<proteinExistence type="inferred from homology"/>
<dbReference type="GO" id="GO:0006281">
    <property type="term" value="P:DNA repair"/>
    <property type="evidence" value="ECO:0007669"/>
    <property type="project" value="UniProtKB-KW"/>
</dbReference>
<dbReference type="InterPro" id="IPR049163">
    <property type="entry name" value="Pif1-like_2B_dom"/>
</dbReference>
<evidence type="ECO:0000259" key="5">
    <source>
        <dbReference type="Pfam" id="PF21530"/>
    </source>
</evidence>
<feature type="region of interest" description="Disordered" evidence="2">
    <location>
        <begin position="220"/>
        <end position="239"/>
    </location>
</feature>
<dbReference type="EC" id="5.6.2.3" evidence="1"/>
<feature type="domain" description="DNA helicase Pif1-like 2B" evidence="5">
    <location>
        <begin position="941"/>
        <end position="987"/>
    </location>
</feature>
<feature type="domain" description="DNA helicase Pif1-like DEAD-box helicase" evidence="4">
    <location>
        <begin position="623"/>
        <end position="840"/>
    </location>
</feature>
<dbReference type="InterPro" id="IPR027417">
    <property type="entry name" value="P-loop_NTPase"/>
</dbReference>
<keyword evidence="1" id="KW-0547">Nucleotide-binding</keyword>
<dbReference type="Proteomes" id="UP000235145">
    <property type="component" value="Unassembled WGS sequence"/>
</dbReference>
<dbReference type="PANTHER" id="PTHR10492">
    <property type="match status" value="1"/>
</dbReference>
<evidence type="ECO:0000259" key="4">
    <source>
        <dbReference type="Pfam" id="PF05970"/>
    </source>
</evidence>
<keyword evidence="1" id="KW-0067">ATP-binding</keyword>
<comment type="similarity">
    <text evidence="1">Belongs to the helicase family.</text>
</comment>
<gene>
    <name evidence="6" type="ORF">LSAT_V11C900493960</name>
</gene>
<dbReference type="SUPFAM" id="SSF52540">
    <property type="entry name" value="P-loop containing nucleoside triphosphate hydrolases"/>
    <property type="match status" value="2"/>
</dbReference>
<keyword evidence="1" id="KW-0227">DNA damage</keyword>
<organism evidence="6 7">
    <name type="scientific">Lactuca sativa</name>
    <name type="common">Garden lettuce</name>
    <dbReference type="NCBI Taxonomy" id="4236"/>
    <lineage>
        <taxon>Eukaryota</taxon>
        <taxon>Viridiplantae</taxon>
        <taxon>Streptophyta</taxon>
        <taxon>Embryophyta</taxon>
        <taxon>Tracheophyta</taxon>
        <taxon>Spermatophyta</taxon>
        <taxon>Magnoliopsida</taxon>
        <taxon>eudicotyledons</taxon>
        <taxon>Gunneridae</taxon>
        <taxon>Pentapetalae</taxon>
        <taxon>asterids</taxon>
        <taxon>campanulids</taxon>
        <taxon>Asterales</taxon>
        <taxon>Asteraceae</taxon>
        <taxon>Cichorioideae</taxon>
        <taxon>Cichorieae</taxon>
        <taxon>Lactucinae</taxon>
        <taxon>Lactuca</taxon>
    </lineage>
</organism>